<evidence type="ECO:0000313" key="1">
    <source>
        <dbReference type="EMBL" id="MRG87130.1"/>
    </source>
</evidence>
<comment type="caution">
    <text evidence="1">The sequence shown here is derived from an EMBL/GenBank/DDBJ whole genome shotgun (WGS) entry which is preliminary data.</text>
</comment>
<keyword evidence="2" id="KW-1185">Reference proteome</keyword>
<dbReference type="Proteomes" id="UP000480185">
    <property type="component" value="Unassembled WGS sequence"/>
</dbReference>
<accession>A0A6G1X8C8</accession>
<dbReference type="RefSeq" id="WP_153729012.1">
    <property type="nucleotide sequence ID" value="NZ_WJNH01000007.1"/>
</dbReference>
<reference evidence="1 2" key="1">
    <citation type="submission" date="2019-11" db="EMBL/GenBank/DDBJ databases">
        <authorList>
            <person name="Li J."/>
        </authorList>
    </citation>
    <scope>NUCLEOTIDE SEQUENCE [LARGE SCALE GENOMIC DNA]</scope>
    <source>
        <strain evidence="1 2">J4</strain>
    </source>
</reference>
<evidence type="ECO:0000313" key="2">
    <source>
        <dbReference type="Proteomes" id="UP000480185"/>
    </source>
</evidence>
<sequence length="61" mass="7361">MLNMHMLAQVKREEIRREMIHIRQLEQIKQQEMKGRSPLLSLVRRVRNRRTVIQPACCCTC</sequence>
<proteinExistence type="predicted"/>
<gene>
    <name evidence="1" type="ORF">GH754_12500</name>
</gene>
<dbReference type="AlphaFoldDB" id="A0A6G1X8C8"/>
<dbReference type="EMBL" id="WJNH01000007">
    <property type="protein sequence ID" value="MRG87130.1"/>
    <property type="molecule type" value="Genomic_DNA"/>
</dbReference>
<organism evidence="1 2">
    <name type="scientific">Salinibacillus xinjiangensis</name>
    <dbReference type="NCBI Taxonomy" id="1229268"/>
    <lineage>
        <taxon>Bacteria</taxon>
        <taxon>Bacillati</taxon>
        <taxon>Bacillota</taxon>
        <taxon>Bacilli</taxon>
        <taxon>Bacillales</taxon>
        <taxon>Bacillaceae</taxon>
        <taxon>Salinibacillus</taxon>
    </lineage>
</organism>
<name>A0A6G1X8C8_9BACI</name>
<protein>
    <submittedName>
        <fullName evidence="1">Uncharacterized protein</fullName>
    </submittedName>
</protein>